<feature type="transmembrane region" description="Helical" evidence="8">
    <location>
        <begin position="22"/>
        <end position="42"/>
    </location>
</feature>
<keyword evidence="6" id="KW-0406">Ion transport</keyword>
<dbReference type="Pfam" id="PF02386">
    <property type="entry name" value="TrkH"/>
    <property type="match status" value="1"/>
</dbReference>
<comment type="similarity">
    <text evidence="2">Belongs to the TrkH potassium transport family. HKT (TC 2.A.38.3) subfamily.</text>
</comment>
<feature type="transmembrane region" description="Helical" evidence="8">
    <location>
        <begin position="465"/>
        <end position="482"/>
    </location>
</feature>
<dbReference type="GO" id="GO:0005886">
    <property type="term" value="C:plasma membrane"/>
    <property type="evidence" value="ECO:0007669"/>
    <property type="project" value="TreeGrafter"/>
</dbReference>
<organism evidence="9">
    <name type="scientific">Eutrema halophilum</name>
    <name type="common">Salt cress</name>
    <name type="synonym">Sisymbrium halophilum</name>
    <dbReference type="NCBI Taxonomy" id="98038"/>
    <lineage>
        <taxon>Eukaryota</taxon>
        <taxon>Viridiplantae</taxon>
        <taxon>Streptophyta</taxon>
        <taxon>Embryophyta</taxon>
        <taxon>Tracheophyta</taxon>
        <taxon>Spermatophyta</taxon>
        <taxon>Magnoliopsida</taxon>
        <taxon>eudicotyledons</taxon>
        <taxon>Gunneridae</taxon>
        <taxon>Pentapetalae</taxon>
        <taxon>rosids</taxon>
        <taxon>malvids</taxon>
        <taxon>Brassicales</taxon>
        <taxon>Brassicaceae</taxon>
        <taxon>Eutremeae</taxon>
        <taxon>Eutrema</taxon>
    </lineage>
</organism>
<dbReference type="EMBL" id="EF025500">
    <property type="protein sequence ID" value="ABK30935.1"/>
    <property type="molecule type" value="mRNA"/>
</dbReference>
<evidence type="ECO:0000313" key="9">
    <source>
        <dbReference type="EMBL" id="ABK30935.1"/>
    </source>
</evidence>
<comment type="subcellular location">
    <subcellularLocation>
        <location evidence="1">Membrane</location>
        <topology evidence="1">Multi-pass membrane protein</topology>
    </subcellularLocation>
</comment>
<feature type="transmembrane region" description="Helical" evidence="8">
    <location>
        <begin position="226"/>
        <end position="252"/>
    </location>
</feature>
<feature type="transmembrane region" description="Helical" evidence="8">
    <location>
        <begin position="152"/>
        <end position="176"/>
    </location>
</feature>
<keyword evidence="3" id="KW-0813">Transport</keyword>
<feature type="transmembrane region" description="Helical" evidence="8">
    <location>
        <begin position="82"/>
        <end position="104"/>
    </location>
</feature>
<keyword evidence="7 8" id="KW-0472">Membrane</keyword>
<dbReference type="EMBL" id="AK353477">
    <property type="protein sequence ID" value="BAJ34563.1"/>
    <property type="molecule type" value="mRNA"/>
</dbReference>
<reference evidence="10" key="3">
    <citation type="journal article" date="2010" name="BMC Plant Biol.">
        <title>Comparative genomic analysis of 1047 completely sequenced cDNAs from an Arabidopsis-related model halophyte, Thellungiella halophila.</title>
        <authorList>
            <person name="Taji T."/>
            <person name="Komatsu K."/>
            <person name="Katori T."/>
            <person name="Kawasaki Y."/>
            <person name="Sakata Y."/>
            <person name="Tanaka S."/>
            <person name="Kobayashi M."/>
            <person name="Toyoda A."/>
            <person name="Seki M."/>
            <person name="Shinozaki K."/>
        </authorList>
    </citation>
    <scope>NUCLEOTIDE SEQUENCE</scope>
</reference>
<evidence type="ECO:0000256" key="3">
    <source>
        <dbReference type="ARBA" id="ARBA00022448"/>
    </source>
</evidence>
<feature type="transmembrane region" description="Helical" evidence="8">
    <location>
        <begin position="273"/>
        <end position="299"/>
    </location>
</feature>
<evidence type="ECO:0000256" key="7">
    <source>
        <dbReference type="ARBA" id="ARBA00023136"/>
    </source>
</evidence>
<evidence type="ECO:0000256" key="1">
    <source>
        <dbReference type="ARBA" id="ARBA00004141"/>
    </source>
</evidence>
<evidence type="ECO:0000256" key="4">
    <source>
        <dbReference type="ARBA" id="ARBA00022692"/>
    </source>
</evidence>
<dbReference type="GO" id="GO:0015081">
    <property type="term" value="F:sodium ion transmembrane transporter activity"/>
    <property type="evidence" value="ECO:0007669"/>
    <property type="project" value="TreeGrafter"/>
</dbReference>
<evidence type="ECO:0000256" key="2">
    <source>
        <dbReference type="ARBA" id="ARBA00010864"/>
    </source>
</evidence>
<protein>
    <submittedName>
        <fullName evidence="9">Potassium transporter</fullName>
    </submittedName>
    <submittedName>
        <fullName evidence="10">mRNA, clone: RTFL01-44-M15</fullName>
    </submittedName>
</protein>
<sequence length="500" mass="56590">MERVVDKLAKIFSQHAKSLPLFFLYFFYFLFFSFLGFLALKISKPRTTSRPHDLDLFFTSVSAITVSSMSTIDMEVFSNTQLIIITILMFLGGEIFTSFVNLYFSHFINFKIKHLVGSFNFDRPINDPGSDLENVTNHVKLSSQINERASKCLYSVVLGYLFVTNIAGSTLLLLYVNFVKTARDVLSSKKISPLTFSVFTAVSTLSDCGFVPTNENMIIFRKNSGLLWLLIPQVFMGDTLFPCFLVLAIWGLHKITNREELGYILKNHKKMGYSHLLSVRLCVLLALTVLGLVMIQFLLFCTFEWNSESLEGMNSYEKLVGSLFQVVNSRHTGETVVDLSTLSPAILVLFILMMYLPPYTLFMPLTVEKNKKEGEHDSGDEIKGKKNGFYVSQLTFLAICIFLISTTESQKLRRDPLNFNILNITFEVISAYGNVGFTTGYSCERRLDISDGSCKDASYGFAGRWSPVGKFILIIVMFYGKFKQFSAKSGRAWILYPSSS</sequence>
<dbReference type="AlphaFoldDB" id="A0MNZ1"/>
<evidence type="ECO:0000313" key="10">
    <source>
        <dbReference type="EMBL" id="BAJ34563.1"/>
    </source>
</evidence>
<dbReference type="InterPro" id="IPR003445">
    <property type="entry name" value="Cat_transpt"/>
</dbReference>
<evidence type="ECO:0000256" key="5">
    <source>
        <dbReference type="ARBA" id="ARBA00022989"/>
    </source>
</evidence>
<name>A0MNZ1_EUTHA</name>
<dbReference type="SMR" id="A0MNZ1"/>
<keyword evidence="5 8" id="KW-1133">Transmembrane helix</keyword>
<feature type="transmembrane region" description="Helical" evidence="8">
    <location>
        <begin position="388"/>
        <end position="407"/>
    </location>
</feature>
<dbReference type="InterPro" id="IPR051143">
    <property type="entry name" value="TrkH_K-transport"/>
</dbReference>
<proteinExistence type="evidence at transcript level"/>
<evidence type="ECO:0000256" key="8">
    <source>
        <dbReference type="SAM" id="Phobius"/>
    </source>
</evidence>
<dbReference type="PANTHER" id="PTHR31064:SF30">
    <property type="entry name" value="HIGH-AFFINITY POTASSIUM TRANSPORT PROTEIN-RELATED"/>
    <property type="match status" value="1"/>
</dbReference>
<keyword evidence="4 8" id="KW-0812">Transmembrane</keyword>
<accession>A0MNZ1</accession>
<reference evidence="10" key="2">
    <citation type="journal article" date="2008" name="BMC Plant Biol.">
        <title>Large-scale collection and annotation of full-length enriched cDNAs from a model halophyte, Thellungiella halophila.</title>
        <authorList>
            <person name="Taji T."/>
            <person name="Sakurai T."/>
            <person name="Mochida K."/>
            <person name="Ishiwata A."/>
            <person name="Kurotani A."/>
            <person name="Totoki Y."/>
            <person name="Toyoda A."/>
            <person name="Sakaki Y."/>
            <person name="Seki M."/>
            <person name="Ono H."/>
            <person name="Sakata Y."/>
            <person name="Tanaka S."/>
            <person name="Shinozaki K."/>
        </authorList>
    </citation>
    <scope>NUCLEOTIDE SEQUENCE</scope>
</reference>
<evidence type="ECO:0000256" key="6">
    <source>
        <dbReference type="ARBA" id="ARBA00023065"/>
    </source>
</evidence>
<reference evidence="9" key="1">
    <citation type="submission" date="2006-09" db="EMBL/GenBank/DDBJ databases">
        <authorList>
            <person name="Cai X."/>
            <person name="Yang P."/>
            <person name="Ben A."/>
            <person name="Wu Y."/>
        </authorList>
    </citation>
    <scope>NUCLEOTIDE SEQUENCE</scope>
</reference>
<dbReference type="PANTHER" id="PTHR31064">
    <property type="entry name" value="POTASSIUM TRANSPORT PROTEIN DDB_G0292412-RELATED"/>
    <property type="match status" value="1"/>
</dbReference>
<feature type="transmembrane region" description="Helical" evidence="8">
    <location>
        <begin position="345"/>
        <end position="367"/>
    </location>
</feature>